<dbReference type="InterPro" id="IPR002358">
    <property type="entry name" value="Ribosomal_uL6_CS"/>
</dbReference>
<evidence type="ECO:0000256" key="5">
    <source>
        <dbReference type="ARBA" id="ARBA00023274"/>
    </source>
</evidence>
<dbReference type="RefSeq" id="WP_068307065.1">
    <property type="nucleotide sequence ID" value="NZ_DAIOMO010000001.1"/>
</dbReference>
<comment type="function">
    <text evidence="6 8">This protein binds to the 23S rRNA, and is important in its secondary structure. It is located near the subunit interface in the base of the L7/L12 stalk, and near the tRNA binding site of the peptidyltransferase center.</text>
</comment>
<dbReference type="AlphaFoldDB" id="A0A1G7BZP0"/>
<evidence type="ECO:0000256" key="4">
    <source>
        <dbReference type="ARBA" id="ARBA00022980"/>
    </source>
</evidence>
<keyword evidence="3 6" id="KW-0694">RNA-binding</keyword>
<dbReference type="SUPFAM" id="SSF56053">
    <property type="entry name" value="Ribosomal protein L6"/>
    <property type="match status" value="2"/>
</dbReference>
<accession>A0A1G7BZP0</accession>
<dbReference type="OrthoDB" id="9805007at2"/>
<evidence type="ECO:0000313" key="10">
    <source>
        <dbReference type="EMBL" id="SDE32010.1"/>
    </source>
</evidence>
<dbReference type="GO" id="GO:0003735">
    <property type="term" value="F:structural constituent of ribosome"/>
    <property type="evidence" value="ECO:0007669"/>
    <property type="project" value="UniProtKB-UniRule"/>
</dbReference>
<evidence type="ECO:0000256" key="3">
    <source>
        <dbReference type="ARBA" id="ARBA00022884"/>
    </source>
</evidence>
<keyword evidence="11" id="KW-1185">Reference proteome</keyword>
<gene>
    <name evidence="6" type="primary">rplF</name>
    <name evidence="10" type="ORF">SAMN04488071_2582</name>
</gene>
<evidence type="ECO:0000256" key="1">
    <source>
        <dbReference type="ARBA" id="ARBA00009356"/>
    </source>
</evidence>
<dbReference type="NCBIfam" id="TIGR03654">
    <property type="entry name" value="L6_bact"/>
    <property type="match status" value="1"/>
</dbReference>
<reference evidence="10 11" key="1">
    <citation type="submission" date="2016-10" db="EMBL/GenBank/DDBJ databases">
        <authorList>
            <person name="de Groot N.N."/>
        </authorList>
    </citation>
    <scope>NUCLEOTIDE SEQUENCE [LARGE SCALE GENOMIC DNA]</scope>
    <source>
        <strain evidence="10 11">CGMCC 1.9109</strain>
    </source>
</reference>
<evidence type="ECO:0000313" key="11">
    <source>
        <dbReference type="Proteomes" id="UP000183685"/>
    </source>
</evidence>
<dbReference type="PIRSF" id="PIRSF002162">
    <property type="entry name" value="Ribosomal_L6"/>
    <property type="match status" value="1"/>
</dbReference>
<dbReference type="PANTHER" id="PTHR11655:SF14">
    <property type="entry name" value="LARGE RIBOSOMAL SUBUNIT PROTEIN UL6M"/>
    <property type="match status" value="1"/>
</dbReference>
<dbReference type="InterPro" id="IPR036789">
    <property type="entry name" value="Ribosomal_uL6-like_a/b-dom_sf"/>
</dbReference>
<keyword evidence="5 6" id="KW-0687">Ribonucleoprotein</keyword>
<proteinExistence type="inferred from homology"/>
<dbReference type="GO" id="GO:0002181">
    <property type="term" value="P:cytoplasmic translation"/>
    <property type="evidence" value="ECO:0007669"/>
    <property type="project" value="TreeGrafter"/>
</dbReference>
<comment type="similarity">
    <text evidence="1 6 7">Belongs to the universal ribosomal protein uL6 family.</text>
</comment>
<evidence type="ECO:0000256" key="2">
    <source>
        <dbReference type="ARBA" id="ARBA00022730"/>
    </source>
</evidence>
<sequence>MSRIGKKPVAIPSGVTVSLNGADLTVKGPKGELAMTFVPEVEVAQDDAGIAVTPVNDTKRARSMWGMQRTMVSNMIEGVTDGFSKKLEITGVGYRAAMKGSALNLQLGYSHDIDFPVPAGIKIETPDQTTIIISGIDKQQVGETAAKIREFRKPEPYKGKGIKYAGEYIFRKEGKKK</sequence>
<dbReference type="InterPro" id="IPR019906">
    <property type="entry name" value="Ribosomal_uL6_bac-type"/>
</dbReference>
<evidence type="ECO:0000256" key="7">
    <source>
        <dbReference type="RuleBase" id="RU003869"/>
    </source>
</evidence>
<dbReference type="InterPro" id="IPR020040">
    <property type="entry name" value="Ribosomal_uL6_a/b-dom"/>
</dbReference>
<organism evidence="10 11">
    <name type="scientific">Kordiimonas lacus</name>
    <dbReference type="NCBI Taxonomy" id="637679"/>
    <lineage>
        <taxon>Bacteria</taxon>
        <taxon>Pseudomonadati</taxon>
        <taxon>Pseudomonadota</taxon>
        <taxon>Alphaproteobacteria</taxon>
        <taxon>Kordiimonadales</taxon>
        <taxon>Kordiimonadaceae</taxon>
        <taxon>Kordiimonas</taxon>
    </lineage>
</organism>
<feature type="domain" description="Large ribosomal subunit protein uL6 alpha-beta" evidence="9">
    <location>
        <begin position="91"/>
        <end position="164"/>
    </location>
</feature>
<dbReference type="Gene3D" id="3.90.930.12">
    <property type="entry name" value="Ribosomal protein L6, alpha-beta domain"/>
    <property type="match status" value="2"/>
</dbReference>
<dbReference type="FunFam" id="3.90.930.12:FF:000001">
    <property type="entry name" value="50S ribosomal protein L6"/>
    <property type="match status" value="1"/>
</dbReference>
<evidence type="ECO:0000259" key="9">
    <source>
        <dbReference type="Pfam" id="PF00347"/>
    </source>
</evidence>
<evidence type="ECO:0000256" key="6">
    <source>
        <dbReference type="HAMAP-Rule" id="MF_01365"/>
    </source>
</evidence>
<dbReference type="HAMAP" id="MF_01365_B">
    <property type="entry name" value="Ribosomal_uL6_B"/>
    <property type="match status" value="1"/>
</dbReference>
<feature type="domain" description="Large ribosomal subunit protein uL6 alpha-beta" evidence="9">
    <location>
        <begin position="11"/>
        <end position="82"/>
    </location>
</feature>
<protein>
    <recommendedName>
        <fullName evidence="6">Large ribosomal subunit protein uL6</fullName>
    </recommendedName>
</protein>
<keyword evidence="4 6" id="KW-0689">Ribosomal protein</keyword>
<dbReference type="PROSITE" id="PS00525">
    <property type="entry name" value="RIBOSOMAL_L6_1"/>
    <property type="match status" value="1"/>
</dbReference>
<dbReference type="GO" id="GO:0022625">
    <property type="term" value="C:cytosolic large ribosomal subunit"/>
    <property type="evidence" value="ECO:0007669"/>
    <property type="project" value="UniProtKB-UniRule"/>
</dbReference>
<dbReference type="GO" id="GO:0019843">
    <property type="term" value="F:rRNA binding"/>
    <property type="evidence" value="ECO:0007669"/>
    <property type="project" value="UniProtKB-UniRule"/>
</dbReference>
<dbReference type="EMBL" id="FNAK01000006">
    <property type="protein sequence ID" value="SDE32010.1"/>
    <property type="molecule type" value="Genomic_DNA"/>
</dbReference>
<comment type="subunit">
    <text evidence="6">Part of the 50S ribosomal subunit.</text>
</comment>
<name>A0A1G7BZP0_9PROT</name>
<dbReference type="Proteomes" id="UP000183685">
    <property type="component" value="Unassembled WGS sequence"/>
</dbReference>
<dbReference type="FunFam" id="3.90.930.12:FF:000002">
    <property type="entry name" value="50S ribosomal protein L6"/>
    <property type="match status" value="1"/>
</dbReference>
<dbReference type="Pfam" id="PF00347">
    <property type="entry name" value="Ribosomal_L6"/>
    <property type="match status" value="2"/>
</dbReference>
<keyword evidence="2 6" id="KW-0699">rRNA-binding</keyword>
<evidence type="ECO:0000256" key="8">
    <source>
        <dbReference type="RuleBase" id="RU003870"/>
    </source>
</evidence>
<dbReference type="PANTHER" id="PTHR11655">
    <property type="entry name" value="60S/50S RIBOSOMAL PROTEIN L6/L9"/>
    <property type="match status" value="1"/>
</dbReference>
<dbReference type="InterPro" id="IPR000702">
    <property type="entry name" value="Ribosomal_uL6-like"/>
</dbReference>
<dbReference type="PRINTS" id="PR00059">
    <property type="entry name" value="RIBOSOMALL6"/>
</dbReference>
<dbReference type="STRING" id="637679.GCA_001550055_03339"/>